<dbReference type="PROSITE" id="PS50043">
    <property type="entry name" value="HTH_LUXR_2"/>
    <property type="match status" value="1"/>
</dbReference>
<dbReference type="EMBL" id="JBHTCH010000002">
    <property type="protein sequence ID" value="MFC7359225.1"/>
    <property type="molecule type" value="Genomic_DNA"/>
</dbReference>
<dbReference type="Gene3D" id="1.10.10.10">
    <property type="entry name" value="Winged helix-like DNA-binding domain superfamily/Winged helix DNA-binding domain"/>
    <property type="match status" value="1"/>
</dbReference>
<dbReference type="InterPro" id="IPR036388">
    <property type="entry name" value="WH-like_DNA-bd_sf"/>
</dbReference>
<dbReference type="InterPro" id="IPR041664">
    <property type="entry name" value="AAA_16"/>
</dbReference>
<organism evidence="5 6">
    <name type="scientific">Nocardioides astragali</name>
    <dbReference type="NCBI Taxonomy" id="1776736"/>
    <lineage>
        <taxon>Bacteria</taxon>
        <taxon>Bacillati</taxon>
        <taxon>Actinomycetota</taxon>
        <taxon>Actinomycetes</taxon>
        <taxon>Propionibacteriales</taxon>
        <taxon>Nocardioidaceae</taxon>
        <taxon>Nocardioides</taxon>
    </lineage>
</organism>
<evidence type="ECO:0000313" key="6">
    <source>
        <dbReference type="Proteomes" id="UP001596524"/>
    </source>
</evidence>
<dbReference type="Pfam" id="PF00196">
    <property type="entry name" value="GerE"/>
    <property type="match status" value="1"/>
</dbReference>
<dbReference type="SUPFAM" id="SSF52540">
    <property type="entry name" value="P-loop containing nucleoside triphosphate hydrolases"/>
    <property type="match status" value="1"/>
</dbReference>
<dbReference type="PROSITE" id="PS00622">
    <property type="entry name" value="HTH_LUXR_1"/>
    <property type="match status" value="1"/>
</dbReference>
<evidence type="ECO:0000259" key="4">
    <source>
        <dbReference type="PROSITE" id="PS50043"/>
    </source>
</evidence>
<dbReference type="RefSeq" id="WP_255892702.1">
    <property type="nucleotide sequence ID" value="NZ_JAFMZM010000007.1"/>
</dbReference>
<dbReference type="Pfam" id="PF13191">
    <property type="entry name" value="AAA_16"/>
    <property type="match status" value="1"/>
</dbReference>
<reference evidence="6" key="1">
    <citation type="journal article" date="2019" name="Int. J. Syst. Evol. Microbiol.">
        <title>The Global Catalogue of Microorganisms (GCM) 10K type strain sequencing project: providing services to taxonomists for standard genome sequencing and annotation.</title>
        <authorList>
            <consortium name="The Broad Institute Genomics Platform"/>
            <consortium name="The Broad Institute Genome Sequencing Center for Infectious Disease"/>
            <person name="Wu L."/>
            <person name="Ma J."/>
        </authorList>
    </citation>
    <scope>NUCLEOTIDE SEQUENCE [LARGE SCALE GENOMIC DNA]</scope>
    <source>
        <strain evidence="6">FCH27</strain>
    </source>
</reference>
<evidence type="ECO:0000256" key="1">
    <source>
        <dbReference type="ARBA" id="ARBA00022741"/>
    </source>
</evidence>
<gene>
    <name evidence="5" type="ORF">ACFQO6_03005</name>
</gene>
<evidence type="ECO:0000313" key="5">
    <source>
        <dbReference type="EMBL" id="MFC7359225.1"/>
    </source>
</evidence>
<dbReference type="Gene3D" id="3.40.50.300">
    <property type="entry name" value="P-loop containing nucleotide triphosphate hydrolases"/>
    <property type="match status" value="1"/>
</dbReference>
<keyword evidence="6" id="KW-1185">Reference proteome</keyword>
<name>A0ABW2N028_9ACTN</name>
<dbReference type="PRINTS" id="PR00038">
    <property type="entry name" value="HTHLUXR"/>
</dbReference>
<dbReference type="Proteomes" id="UP001596524">
    <property type="component" value="Unassembled WGS sequence"/>
</dbReference>
<evidence type="ECO:0000256" key="3">
    <source>
        <dbReference type="SAM" id="MobiDB-lite"/>
    </source>
</evidence>
<keyword evidence="1" id="KW-0547">Nucleotide-binding</keyword>
<keyword evidence="2" id="KW-0067">ATP-binding</keyword>
<dbReference type="PANTHER" id="PTHR16305:SF35">
    <property type="entry name" value="TRANSCRIPTIONAL ACTIVATOR DOMAIN"/>
    <property type="match status" value="1"/>
</dbReference>
<dbReference type="InterPro" id="IPR016032">
    <property type="entry name" value="Sig_transdc_resp-reg_C-effctor"/>
</dbReference>
<dbReference type="SMART" id="SM00421">
    <property type="entry name" value="HTH_LUXR"/>
    <property type="match status" value="1"/>
</dbReference>
<comment type="caution">
    <text evidence="5">The sequence shown here is derived from an EMBL/GenBank/DDBJ whole genome shotgun (WGS) entry which is preliminary data.</text>
</comment>
<accession>A0ABW2N028</accession>
<dbReference type="InterPro" id="IPR027417">
    <property type="entry name" value="P-loop_NTPase"/>
</dbReference>
<dbReference type="SUPFAM" id="SSF48452">
    <property type="entry name" value="TPR-like"/>
    <property type="match status" value="1"/>
</dbReference>
<dbReference type="SUPFAM" id="SSF46894">
    <property type="entry name" value="C-terminal effector domain of the bipartite response regulators"/>
    <property type="match status" value="1"/>
</dbReference>
<dbReference type="InterPro" id="IPR000792">
    <property type="entry name" value="Tscrpt_reg_LuxR_C"/>
</dbReference>
<feature type="region of interest" description="Disordered" evidence="3">
    <location>
        <begin position="1"/>
        <end position="20"/>
    </location>
</feature>
<dbReference type="InterPro" id="IPR011990">
    <property type="entry name" value="TPR-like_helical_dom_sf"/>
</dbReference>
<dbReference type="CDD" id="cd06170">
    <property type="entry name" value="LuxR_C_like"/>
    <property type="match status" value="1"/>
</dbReference>
<feature type="domain" description="HTH luxR-type" evidence="4">
    <location>
        <begin position="876"/>
        <end position="941"/>
    </location>
</feature>
<sequence length="951" mass="99184">MTPSGPPQNSAFHQGRAEEAPVAWGESLDSGLVGRESEMARVVAMLGEVRSGGSRSLVVTGEPGMGKSALLRAAEQKAPEFRCLWVRGVESEQLMAYAGLHQVAASLRERITEVPEAQAEALGAALGWRRVTAEPTRFLVAAGTMSLIAAEAEHRPVLVLVDDVQWVDQESATALAFAARRLEDDPVAFVWAARDGSVPAALLHDVPALPLAGLSRTAARALVGPRVVPSVADRLADDTGGNPLGLLEISSRLSDSQRLGTAELPERLPLGERLEGHYREVLAQLSETARRAVLLCALDRTASITTVAGALAAAGDDGEAALDEAVDLHVLVPLDTGLAFRHPLLRSAAVGAASSAEWRRCHLLLARTLSDGALPLAAAWHQAEASVAADPALAEALVRLADDNRSKAGYAAASAALERAALLAGDTTRAAELLAGAAEDALLAGDIARTRLLARRVLDGTTDPPSRGRALVVSGVVELTTGSVPRAAEMLASAAEVAEGPALGHALSELAMARFRLGDLAGVADSAARLAAVAPQLDPYQRLMGSFTKALAVAVGGDAASSARLLTAVIEEIGRPPLRDDPRTVIPLALAAGFLGEVSPVFSLGEHLLSLARERGAFGVLVPALALVAAGRSWLGDTAGAYADAGEATELGEQLGYAVDVANAHAIVAWQSAARGLHEEARTALARARDLTERAGTSSHASYLALTEAFCAQCRGDAAGVVAALEPRLAADGGMGASGEPLGIAPDLVEAYVAVGRRSEAADLAARYAAVTPAEAPPLTMAILARTQALVIEDLDDALATFGRALTAHDSAIHPFEAARTRLLLGSRLRRAGRRAEARRHLTSARDAFAAMDLDMWVANADDELDATGARARRREVTISEPLTAREVRVALLAARGSSNKEIAAALFLSPKTIERHLSSIYRKRDFRSRTELAAAYAAVMPASEGDEPTP</sequence>
<evidence type="ECO:0000256" key="2">
    <source>
        <dbReference type="ARBA" id="ARBA00022840"/>
    </source>
</evidence>
<dbReference type="PANTHER" id="PTHR16305">
    <property type="entry name" value="TESTICULAR SOLUBLE ADENYLYL CYCLASE"/>
    <property type="match status" value="1"/>
</dbReference>
<proteinExistence type="predicted"/>
<protein>
    <submittedName>
        <fullName evidence="5">AAA family ATPase</fullName>
    </submittedName>
</protein>